<organism evidence="1 2">
    <name type="scientific">Granulicella rosea</name>
    <dbReference type="NCBI Taxonomy" id="474952"/>
    <lineage>
        <taxon>Bacteria</taxon>
        <taxon>Pseudomonadati</taxon>
        <taxon>Acidobacteriota</taxon>
        <taxon>Terriglobia</taxon>
        <taxon>Terriglobales</taxon>
        <taxon>Acidobacteriaceae</taxon>
        <taxon>Granulicella</taxon>
    </lineage>
</organism>
<dbReference type="Proteomes" id="UP000198356">
    <property type="component" value="Unassembled WGS sequence"/>
</dbReference>
<evidence type="ECO:0000313" key="1">
    <source>
        <dbReference type="EMBL" id="SNT02395.1"/>
    </source>
</evidence>
<reference evidence="1 2" key="1">
    <citation type="submission" date="2017-06" db="EMBL/GenBank/DDBJ databases">
        <authorList>
            <person name="Kim H.J."/>
            <person name="Triplett B.A."/>
        </authorList>
    </citation>
    <scope>NUCLEOTIDE SEQUENCE [LARGE SCALE GENOMIC DNA]</scope>
    <source>
        <strain evidence="1 2">DSM 18704</strain>
    </source>
</reference>
<gene>
    <name evidence="1" type="ORF">SAMN05421770_103500</name>
</gene>
<accession>A0A239J9C0</accession>
<dbReference type="EMBL" id="FZOU01000003">
    <property type="protein sequence ID" value="SNT02395.1"/>
    <property type="molecule type" value="Genomic_DNA"/>
</dbReference>
<proteinExistence type="predicted"/>
<keyword evidence="2" id="KW-1185">Reference proteome</keyword>
<name>A0A239J9C0_9BACT</name>
<sequence>MAAFENPTGFETDAILPKFMEETGMRLLTAAEASYRVAYDKAREILDCRKDPLLELPFLEKIWIESDYPVELSALGMLNEQAYIEGFSDNIRRVARDELILFVREFEASHNL</sequence>
<protein>
    <submittedName>
        <fullName evidence="1">Uncharacterized protein</fullName>
    </submittedName>
</protein>
<evidence type="ECO:0000313" key="2">
    <source>
        <dbReference type="Proteomes" id="UP000198356"/>
    </source>
</evidence>
<dbReference type="AlphaFoldDB" id="A0A239J9C0"/>